<accession>A0ABT4TWK6</accession>
<keyword evidence="3" id="KW-1003">Cell membrane</keyword>
<feature type="transmembrane region" description="Helical" evidence="8">
    <location>
        <begin position="541"/>
        <end position="562"/>
    </location>
</feature>
<keyword evidence="9" id="KW-0732">Signal</keyword>
<feature type="transmembrane region" description="Helical" evidence="8">
    <location>
        <begin position="312"/>
        <end position="339"/>
    </location>
</feature>
<feature type="transmembrane region" description="Helical" evidence="8">
    <location>
        <begin position="675"/>
        <end position="699"/>
    </location>
</feature>
<feature type="transmembrane region" description="Helical" evidence="8">
    <location>
        <begin position="209"/>
        <end position="232"/>
    </location>
</feature>
<evidence type="ECO:0000259" key="10">
    <source>
        <dbReference type="PROSITE" id="PS50156"/>
    </source>
</evidence>
<evidence type="ECO:0000313" key="12">
    <source>
        <dbReference type="Proteomes" id="UP001527866"/>
    </source>
</evidence>
<name>A0ABT4TWK6_9ACTN</name>
<dbReference type="InterPro" id="IPR000731">
    <property type="entry name" value="SSD"/>
</dbReference>
<dbReference type="EMBL" id="JAQFWQ010000001">
    <property type="protein sequence ID" value="MDA2809068.1"/>
    <property type="molecule type" value="Genomic_DNA"/>
</dbReference>
<feature type="chain" id="PRO_5045922705" evidence="9">
    <location>
        <begin position="37"/>
        <end position="729"/>
    </location>
</feature>
<gene>
    <name evidence="11" type="ORF">O4J56_00295</name>
</gene>
<feature type="region of interest" description="Disordered" evidence="7">
    <location>
        <begin position="461"/>
        <end position="481"/>
    </location>
</feature>
<evidence type="ECO:0000256" key="7">
    <source>
        <dbReference type="SAM" id="MobiDB-lite"/>
    </source>
</evidence>
<keyword evidence="12" id="KW-1185">Reference proteome</keyword>
<dbReference type="Gene3D" id="1.20.1640.10">
    <property type="entry name" value="Multidrug efflux transporter AcrB transmembrane domain"/>
    <property type="match status" value="2"/>
</dbReference>
<comment type="caution">
    <text evidence="11">The sequence shown here is derived from an EMBL/GenBank/DDBJ whole genome shotgun (WGS) entry which is preliminary data.</text>
</comment>
<comment type="similarity">
    <text evidence="2">Belongs to the resistance-nodulation-cell division (RND) (TC 2.A.6) family. MmpL subfamily.</text>
</comment>
<comment type="subcellular location">
    <subcellularLocation>
        <location evidence="1">Cell membrane</location>
        <topology evidence="1">Multi-pass membrane protein</topology>
    </subcellularLocation>
</comment>
<evidence type="ECO:0000256" key="9">
    <source>
        <dbReference type="SAM" id="SignalP"/>
    </source>
</evidence>
<keyword evidence="6 8" id="KW-0472">Membrane</keyword>
<feature type="transmembrane region" description="Helical" evidence="8">
    <location>
        <begin position="607"/>
        <end position="630"/>
    </location>
</feature>
<evidence type="ECO:0000256" key="8">
    <source>
        <dbReference type="SAM" id="Phobius"/>
    </source>
</evidence>
<evidence type="ECO:0000256" key="4">
    <source>
        <dbReference type="ARBA" id="ARBA00022692"/>
    </source>
</evidence>
<protein>
    <submittedName>
        <fullName evidence="11">MMPL family transporter</fullName>
    </submittedName>
</protein>
<dbReference type="InterPro" id="IPR004869">
    <property type="entry name" value="MMPL_dom"/>
</dbReference>
<evidence type="ECO:0000256" key="1">
    <source>
        <dbReference type="ARBA" id="ARBA00004651"/>
    </source>
</evidence>
<keyword evidence="4 8" id="KW-0812">Transmembrane</keyword>
<sequence length="729" mass="76530">MSLTQRLARLGRLCARRPRTVLLCGLLLFAALAAAAAPTASSLVLSRFEAPGSESDRVAAALTEDFGTGRTNITVVVTAKGGDVDAPGAAAAGERLTERIAAYDGVQDATSYWTRDRAPTLRSEDGAQALILASAPGDADHVRREVLPGFLEEFTRDTDAYTSRVGGGEAVFLDASTQAASDFARAEAVIFPAVFLLLLLVLRNAALAAAPLAAGVFTMAGTLALLLPVALATELSTFALNITLVMGLALGVDYCLFLINRFREELAAGRAVPDAVETTTATAGRTVVFSGLTVAASMAVLLALPFDFLRSFAYAGMAVVAAGTTASVVFLPAFLALMGTRASRRFGRRGGPTATGGFWGRTAERAMRRPVATGGAVLVLLLVLAAPATGLRLGLPDERALPEDAPSRQAQEQISQGFTAEAADTLHILPQGARPSDAELDAHASALSDIDGIARVETPSGAFSDGERVVGPDGLSDHHSRYDNGERARIAAVPTAERLDTDPFGLVQEVRSSPAAYAFDVGGYPADLVDYRDSLADRLPLVLALVLATGFTLLFLLTGSLLIPAKATLLNLLSLGVMFGVLVWGFQDGGLADTLGFTPPGSLDPSFPILMFCIAYGLSMDYEVFMLARIKEEYDRTGDTTAATSAGLQRSGPLISAAGAILALSFAAYTTSEVMWLQMLGAGLALAILVDATLVRALLLPASMRLLGRANWWAPRPLRRLHRRIGVSH</sequence>
<evidence type="ECO:0000256" key="5">
    <source>
        <dbReference type="ARBA" id="ARBA00022989"/>
    </source>
</evidence>
<dbReference type="PANTHER" id="PTHR33406:SF11">
    <property type="entry name" value="MEMBRANE PROTEIN SCO6666-RELATED"/>
    <property type="match status" value="1"/>
</dbReference>
<feature type="transmembrane region" description="Helical" evidence="8">
    <location>
        <begin position="287"/>
        <end position="306"/>
    </location>
</feature>
<dbReference type="Pfam" id="PF03176">
    <property type="entry name" value="MMPL"/>
    <property type="match status" value="2"/>
</dbReference>
<feature type="domain" description="SSD" evidence="10">
    <location>
        <begin position="207"/>
        <end position="337"/>
    </location>
</feature>
<evidence type="ECO:0000256" key="3">
    <source>
        <dbReference type="ARBA" id="ARBA00022475"/>
    </source>
</evidence>
<dbReference type="PROSITE" id="PS50156">
    <property type="entry name" value="SSD"/>
    <property type="match status" value="1"/>
</dbReference>
<dbReference type="SUPFAM" id="SSF82866">
    <property type="entry name" value="Multidrug efflux transporter AcrB transmembrane domain"/>
    <property type="match status" value="2"/>
</dbReference>
<evidence type="ECO:0000313" key="11">
    <source>
        <dbReference type="EMBL" id="MDA2809068.1"/>
    </source>
</evidence>
<proteinExistence type="inferred from homology"/>
<dbReference type="RefSeq" id="WP_270682975.1">
    <property type="nucleotide sequence ID" value="NZ_JAQFWQ010000001.1"/>
</dbReference>
<dbReference type="PANTHER" id="PTHR33406">
    <property type="entry name" value="MEMBRANE PROTEIN MJ1562-RELATED"/>
    <property type="match status" value="1"/>
</dbReference>
<keyword evidence="5 8" id="KW-1133">Transmembrane helix</keyword>
<evidence type="ECO:0000256" key="6">
    <source>
        <dbReference type="ARBA" id="ARBA00023136"/>
    </source>
</evidence>
<feature type="transmembrane region" description="Helical" evidence="8">
    <location>
        <begin position="569"/>
        <end position="587"/>
    </location>
</feature>
<dbReference type="InterPro" id="IPR050545">
    <property type="entry name" value="Mycobact_MmpL"/>
</dbReference>
<reference evidence="11 12" key="1">
    <citation type="submission" date="2023-01" db="EMBL/GenBank/DDBJ databases">
        <title>Draft genome sequence of Nocardiopsis sp. RSe5-2 isolated from halophytes.</title>
        <authorList>
            <person name="Duangmal K."/>
            <person name="Chantavorakit T."/>
        </authorList>
    </citation>
    <scope>NUCLEOTIDE SEQUENCE [LARGE SCALE GENOMIC DNA]</scope>
    <source>
        <strain evidence="11 12">RSe5-2</strain>
    </source>
</reference>
<feature type="compositionally biased region" description="Basic and acidic residues" evidence="7">
    <location>
        <begin position="465"/>
        <end position="481"/>
    </location>
</feature>
<evidence type="ECO:0000256" key="2">
    <source>
        <dbReference type="ARBA" id="ARBA00010157"/>
    </source>
</evidence>
<feature type="transmembrane region" description="Helical" evidence="8">
    <location>
        <begin position="651"/>
        <end position="669"/>
    </location>
</feature>
<feature type="transmembrane region" description="Helical" evidence="8">
    <location>
        <begin position="238"/>
        <end position="259"/>
    </location>
</feature>
<feature type="signal peptide" evidence="9">
    <location>
        <begin position="1"/>
        <end position="36"/>
    </location>
</feature>
<dbReference type="Proteomes" id="UP001527866">
    <property type="component" value="Unassembled WGS sequence"/>
</dbReference>
<feature type="transmembrane region" description="Helical" evidence="8">
    <location>
        <begin position="183"/>
        <end position="202"/>
    </location>
</feature>
<feature type="transmembrane region" description="Helical" evidence="8">
    <location>
        <begin position="371"/>
        <end position="391"/>
    </location>
</feature>
<organism evidence="11 12">
    <name type="scientific">Nocardiopsis endophytica</name>
    <dbReference type="NCBI Taxonomy" id="3018445"/>
    <lineage>
        <taxon>Bacteria</taxon>
        <taxon>Bacillati</taxon>
        <taxon>Actinomycetota</taxon>
        <taxon>Actinomycetes</taxon>
        <taxon>Streptosporangiales</taxon>
        <taxon>Nocardiopsidaceae</taxon>
        <taxon>Nocardiopsis</taxon>
    </lineage>
</organism>